<evidence type="ECO:0008006" key="6">
    <source>
        <dbReference type="Google" id="ProtNLM"/>
    </source>
</evidence>
<dbReference type="AlphaFoldDB" id="A0A4R0I4Z7"/>
<dbReference type="Pfam" id="PF01991">
    <property type="entry name" value="vATP-synt_E"/>
    <property type="match status" value="1"/>
</dbReference>
<keyword evidence="3" id="KW-0406">Ion transport</keyword>
<gene>
    <name evidence="4" type="ORF">E0H50_35570</name>
</gene>
<comment type="caution">
    <text evidence="4">The sequence shown here is derived from an EMBL/GenBank/DDBJ whole genome shotgun (WGS) entry which is preliminary data.</text>
</comment>
<comment type="similarity">
    <text evidence="1">Belongs to the V-ATPase E subunit family.</text>
</comment>
<dbReference type="Proteomes" id="UP000292695">
    <property type="component" value="Unassembled WGS sequence"/>
</dbReference>
<organism evidence="4 5">
    <name type="scientific">Kribbella sindirgiensis</name>
    <dbReference type="NCBI Taxonomy" id="1124744"/>
    <lineage>
        <taxon>Bacteria</taxon>
        <taxon>Bacillati</taxon>
        <taxon>Actinomycetota</taxon>
        <taxon>Actinomycetes</taxon>
        <taxon>Propionibacteriales</taxon>
        <taxon>Kribbellaceae</taxon>
        <taxon>Kribbella</taxon>
    </lineage>
</organism>
<evidence type="ECO:0000256" key="2">
    <source>
        <dbReference type="ARBA" id="ARBA00022448"/>
    </source>
</evidence>
<evidence type="ECO:0000256" key="3">
    <source>
        <dbReference type="ARBA" id="ARBA00023065"/>
    </source>
</evidence>
<name>A0A4R0I4Z7_9ACTN</name>
<keyword evidence="5" id="KW-1185">Reference proteome</keyword>
<dbReference type="OrthoDB" id="4336049at2"/>
<protein>
    <recommendedName>
        <fullName evidence="6">ATPase</fullName>
    </recommendedName>
</protein>
<dbReference type="RefSeq" id="WP_131295404.1">
    <property type="nucleotide sequence ID" value="NZ_SJKA01000019.1"/>
</dbReference>
<evidence type="ECO:0000313" key="5">
    <source>
        <dbReference type="Proteomes" id="UP000292695"/>
    </source>
</evidence>
<dbReference type="InterPro" id="IPR002842">
    <property type="entry name" value="ATPase_V1_Esu"/>
</dbReference>
<accession>A0A4R0I4Z7</accession>
<dbReference type="GO" id="GO:0046961">
    <property type="term" value="F:proton-transporting ATPase activity, rotational mechanism"/>
    <property type="evidence" value="ECO:0007669"/>
    <property type="project" value="InterPro"/>
</dbReference>
<keyword evidence="2" id="KW-0813">Transport</keyword>
<evidence type="ECO:0000256" key="1">
    <source>
        <dbReference type="ARBA" id="ARBA00005901"/>
    </source>
</evidence>
<evidence type="ECO:0000313" key="4">
    <source>
        <dbReference type="EMBL" id="TCC21604.1"/>
    </source>
</evidence>
<proteinExistence type="inferred from homology"/>
<dbReference type="EMBL" id="SJKA01000019">
    <property type="protein sequence ID" value="TCC21604.1"/>
    <property type="molecule type" value="Genomic_DNA"/>
</dbReference>
<sequence length="175" mass="18350">MIRPLSADAAAALAPVRAALLAAASADADEVVRRAEAQRSELLARARRTADELVAAARAEGEADATAILAVRLAQSRREARRSALSAQRALYDELRDRCRAAAAVLAGTAEYQGLRRQLADRAREQLGSDADVVDSPDGGIVASAGTERVDLSLPVLVDRALARSGPEVAALWTA</sequence>
<reference evidence="4 5" key="1">
    <citation type="submission" date="2019-02" db="EMBL/GenBank/DDBJ databases">
        <title>Kribbella capetownensis sp. nov. and Kribbella speibonae sp. nov., isolated from soil.</title>
        <authorList>
            <person name="Curtis S.M."/>
            <person name="Norton I."/>
            <person name="Everest G.J."/>
            <person name="Meyers P.R."/>
        </authorList>
    </citation>
    <scope>NUCLEOTIDE SEQUENCE [LARGE SCALE GENOMIC DNA]</scope>
    <source>
        <strain evidence="4 5">DSM 27082</strain>
    </source>
</reference>
<dbReference type="GO" id="GO:0033178">
    <property type="term" value="C:proton-transporting two-sector ATPase complex, catalytic domain"/>
    <property type="evidence" value="ECO:0007669"/>
    <property type="project" value="InterPro"/>
</dbReference>